<sequence length="1077" mass="120958">MGWLKKNLLLVLTISAVILGAIAGFALRPLKLSAHGISYVSFPGEMLMHMLKMMILPLIVSSLISGLAQLDAKQSGKMGSIAVTYYISTTAIAVITGIILVLTIHPGDPLIRRDIKDSGIKKQEQVQSKYPEGVNLTNDKGEKMMPQSEYINGMNVLGIIVFCTAIGISLSQLGDEAATMINFFVILDKVIMKIVMLVMWYSPLGIFCLIMGKILQIGDVVDMARMLAMYIVTVMSGLAIHALITLPLIYYIATKKNPYKFMKGMVQAWITALGTASSSATLPMTFSCLEENLGVDRRVTRFVLPVGATINMDGTALYEAVAAIFIAQMNGRDLSFGQVITVSITATLAAIGAASVPSAGLVTMLLVLTAVGLPVNDVSLIVAVDWMLDRFRTSINVLGDAIGAGIVYHYVKDDLAEHDRQALIHREQILAHPEQRKKSSIPGYIAVPQEEIIQHKSKSNARLSHEEPKKSDSKSSAPKAHVDMVFFRRLIRILRILVPKFFSMETFYLILIAFSLLARTYADVYVITTSTRIESSIIDRDMYGFAIHLFKYVLNMPAISFVNALLKFGLNEVRLRFRERLSTHLYAKYLKGFNFYKMTNLDNRIQNPDQLLTQDPLLDVLLYLHRIGTSIGFGAPIILFVYLILTGFFLTFLRRPIGRLTVQEQALEGEFRFVNSRLITNSEEIAFYQGNDRERVTVMTTFGRLVEHLRKVILFRIRFSIGVVDNIVAKYFATVIGWFAVSRGFFDRTNERLNRMERNELMQEYYNSGRMMYKMAEALGRLALAGRDMTRLSGFTTRVDSLMNVLDEIDKGSYKRTMITDTKLHLTTNGEESKEKALEKMDIKPGAGQLIIEDNIIRFENVPLVTPNGDVLVKSLNLEVASGTNVLVCGPNGCGKSSLFRVLGELWPLFGGKLTKPAKGKLFYVPQRPYMTIGTLRDQVIYPDRKIDMIRKGITDQDLEDYLENVQLSYILSREGGWNAVQDWMDVLSGGEKQRIAMARLFYHRPQFAILDECTSAVSVDVEGAMYRLCRDMGITLFTVSHRKSLWVHHEYSLYMDGRGSYKFEKIDHSSENKFGS</sequence>
<dbReference type="GO" id="GO:0140359">
    <property type="term" value="F:ABC-type transporter activity"/>
    <property type="evidence" value="ECO:0007669"/>
    <property type="project" value="InterPro"/>
</dbReference>
<dbReference type="GO" id="GO:0005524">
    <property type="term" value="F:ATP binding"/>
    <property type="evidence" value="ECO:0007669"/>
    <property type="project" value="UniProtKB-KW"/>
</dbReference>
<feature type="transmembrane region" description="Helical" evidence="11">
    <location>
        <begin position="47"/>
        <end position="70"/>
    </location>
</feature>
<dbReference type="InterPro" id="IPR036458">
    <property type="entry name" value="Na:dicarbo_symporter_sf"/>
</dbReference>
<evidence type="ECO:0000259" key="12">
    <source>
        <dbReference type="PROSITE" id="PS50893"/>
    </source>
</evidence>
<reference evidence="13 14" key="1">
    <citation type="journal article" date="2017" name="Curr. Biol.">
        <title>Genome architecture and evolution of a unichromosomal asexual nematode.</title>
        <authorList>
            <person name="Fradin H."/>
            <person name="Zegar C."/>
            <person name="Gutwein M."/>
            <person name="Lucas J."/>
            <person name="Kovtun M."/>
            <person name="Corcoran D."/>
            <person name="Baugh L.R."/>
            <person name="Kiontke K."/>
            <person name="Gunsalus K."/>
            <person name="Fitch D.H."/>
            <person name="Piano F."/>
        </authorList>
    </citation>
    <scope>NUCLEOTIDE SEQUENCE [LARGE SCALE GENOMIC DNA]</scope>
    <source>
        <strain evidence="13">PF1309</strain>
    </source>
</reference>
<evidence type="ECO:0000256" key="4">
    <source>
        <dbReference type="ARBA" id="ARBA00022692"/>
    </source>
</evidence>
<evidence type="ECO:0000256" key="9">
    <source>
        <dbReference type="ARBA" id="ARBA00023136"/>
    </source>
</evidence>
<feature type="transmembrane region" description="Helical" evidence="11">
    <location>
        <begin position="150"/>
        <end position="173"/>
    </location>
</feature>
<feature type="transmembrane region" description="Helical" evidence="11">
    <location>
        <begin position="334"/>
        <end position="355"/>
    </location>
</feature>
<dbReference type="SMART" id="SM00382">
    <property type="entry name" value="AAA"/>
    <property type="match status" value="1"/>
</dbReference>
<protein>
    <recommendedName>
        <fullName evidence="12">ABC transporter domain-containing protein</fullName>
    </recommendedName>
</protein>
<dbReference type="InterPro" id="IPR011527">
    <property type="entry name" value="ABC1_TM_dom"/>
</dbReference>
<dbReference type="InterPro" id="IPR003593">
    <property type="entry name" value="AAA+_ATPase"/>
</dbReference>
<dbReference type="PROSITE" id="PS00714">
    <property type="entry name" value="NA_DICARBOXYL_SYMP_2"/>
    <property type="match status" value="1"/>
</dbReference>
<evidence type="ECO:0000256" key="10">
    <source>
        <dbReference type="SAM" id="MobiDB-lite"/>
    </source>
</evidence>
<keyword evidence="3" id="KW-0813">Transport</keyword>
<dbReference type="PRINTS" id="PR00173">
    <property type="entry name" value="EDTRNSPORT"/>
</dbReference>
<evidence type="ECO:0000313" key="14">
    <source>
        <dbReference type="Proteomes" id="UP000218231"/>
    </source>
</evidence>
<dbReference type="Gene3D" id="3.40.50.300">
    <property type="entry name" value="P-loop containing nucleotide triphosphate hydrolases"/>
    <property type="match status" value="1"/>
</dbReference>
<dbReference type="PROSITE" id="PS00713">
    <property type="entry name" value="NA_DICARBOXYL_SYMP_1"/>
    <property type="match status" value="1"/>
</dbReference>
<evidence type="ECO:0000256" key="1">
    <source>
        <dbReference type="ARBA" id="ARBA00004585"/>
    </source>
</evidence>
<dbReference type="InterPro" id="IPR017871">
    <property type="entry name" value="ABC_transporter-like_CS"/>
</dbReference>
<keyword evidence="14" id="KW-1185">Reference proteome</keyword>
<dbReference type="FunFam" id="3.40.50.300:FF:000636">
    <property type="entry name" value="ATP-binding cassette sub-family D member 3"/>
    <property type="match status" value="1"/>
</dbReference>
<evidence type="ECO:0000256" key="7">
    <source>
        <dbReference type="ARBA" id="ARBA00022847"/>
    </source>
</evidence>
<evidence type="ECO:0000256" key="11">
    <source>
        <dbReference type="SAM" id="Phobius"/>
    </source>
</evidence>
<evidence type="ECO:0000256" key="2">
    <source>
        <dbReference type="ARBA" id="ARBA00008575"/>
    </source>
</evidence>
<dbReference type="GO" id="GO:0005324">
    <property type="term" value="F:long-chain fatty acid transmembrane transporter activity"/>
    <property type="evidence" value="ECO:0007669"/>
    <property type="project" value="TreeGrafter"/>
</dbReference>
<feature type="transmembrane region" description="Helical" evidence="11">
    <location>
        <begin position="227"/>
        <end position="252"/>
    </location>
</feature>
<evidence type="ECO:0000256" key="6">
    <source>
        <dbReference type="ARBA" id="ARBA00022840"/>
    </source>
</evidence>
<feature type="transmembrane region" description="Helical" evidence="11">
    <location>
        <begin position="82"/>
        <end position="104"/>
    </location>
</feature>
<evidence type="ECO:0000256" key="3">
    <source>
        <dbReference type="ARBA" id="ARBA00022448"/>
    </source>
</evidence>
<dbReference type="Pfam" id="PF00375">
    <property type="entry name" value="SDF"/>
    <property type="match status" value="1"/>
</dbReference>
<keyword evidence="9 11" id="KW-0472">Membrane</keyword>
<comment type="subcellular location">
    <subcellularLocation>
        <location evidence="1">Peroxisome membrane</location>
        <topology evidence="1">Multi-pass membrane protein</topology>
    </subcellularLocation>
</comment>
<dbReference type="PROSITE" id="PS50893">
    <property type="entry name" value="ABC_TRANSPORTER_2"/>
    <property type="match status" value="1"/>
</dbReference>
<keyword evidence="6" id="KW-0067">ATP-binding</keyword>
<dbReference type="GO" id="GO:0006635">
    <property type="term" value="P:fatty acid beta-oxidation"/>
    <property type="evidence" value="ECO:0007669"/>
    <property type="project" value="TreeGrafter"/>
</dbReference>
<dbReference type="Gene3D" id="1.10.3860.10">
    <property type="entry name" value="Sodium:dicarboxylate symporter"/>
    <property type="match status" value="1"/>
</dbReference>
<evidence type="ECO:0000256" key="5">
    <source>
        <dbReference type="ARBA" id="ARBA00022741"/>
    </source>
</evidence>
<feature type="region of interest" description="Disordered" evidence="10">
    <location>
        <begin position="457"/>
        <end position="476"/>
    </location>
</feature>
<dbReference type="PANTHER" id="PTHR11384:SF62">
    <property type="entry name" value="ATP-BINDING CASSETTE SUB-FAMILY D MEMBER 3"/>
    <property type="match status" value="1"/>
</dbReference>
<dbReference type="Pfam" id="PF06472">
    <property type="entry name" value="ABC_membrane_2"/>
    <property type="match status" value="2"/>
</dbReference>
<dbReference type="GO" id="GO:0016887">
    <property type="term" value="F:ATP hydrolysis activity"/>
    <property type="evidence" value="ECO:0007669"/>
    <property type="project" value="InterPro"/>
</dbReference>
<dbReference type="STRING" id="2018661.A0A2A2JCY8"/>
<keyword evidence="5" id="KW-0547">Nucleotide-binding</keyword>
<dbReference type="InterPro" id="IPR003439">
    <property type="entry name" value="ABC_transporter-like_ATP-bd"/>
</dbReference>
<dbReference type="GO" id="GO:0015910">
    <property type="term" value="P:long-chain fatty acid import into peroxisome"/>
    <property type="evidence" value="ECO:0007669"/>
    <property type="project" value="TreeGrafter"/>
</dbReference>
<name>A0A2A2JCY8_9BILA</name>
<dbReference type="AlphaFoldDB" id="A0A2A2JCY8"/>
<dbReference type="Proteomes" id="UP000218231">
    <property type="component" value="Unassembled WGS sequence"/>
</dbReference>
<keyword evidence="4 11" id="KW-0812">Transmembrane</keyword>
<dbReference type="GO" id="GO:0042760">
    <property type="term" value="P:very long-chain fatty acid catabolic process"/>
    <property type="evidence" value="ECO:0007669"/>
    <property type="project" value="TreeGrafter"/>
</dbReference>
<feature type="transmembrane region" description="Helical" evidence="11">
    <location>
        <begin position="497"/>
        <end position="522"/>
    </location>
</feature>
<keyword evidence="8 11" id="KW-1133">Transmembrane helix</keyword>
<proteinExistence type="inferred from homology"/>
<feature type="domain" description="ABC transporter" evidence="12">
    <location>
        <begin position="857"/>
        <end position="1076"/>
    </location>
</feature>
<dbReference type="Pfam" id="PF00005">
    <property type="entry name" value="ABC_tran"/>
    <property type="match status" value="1"/>
</dbReference>
<dbReference type="InterPro" id="IPR018107">
    <property type="entry name" value="Na-dicarboxylate_symporter_CS"/>
</dbReference>
<accession>A0A2A2JCY8</accession>
<dbReference type="SUPFAM" id="SSF52540">
    <property type="entry name" value="P-loop containing nucleoside triphosphate hydrolases"/>
    <property type="match status" value="1"/>
</dbReference>
<dbReference type="InterPro" id="IPR027417">
    <property type="entry name" value="P-loop_NTPase"/>
</dbReference>
<feature type="transmembrane region" description="Helical" evidence="11">
    <location>
        <begin position="194"/>
        <end position="215"/>
    </location>
</feature>
<feature type="transmembrane region" description="Helical" evidence="11">
    <location>
        <begin position="631"/>
        <end position="653"/>
    </location>
</feature>
<dbReference type="OrthoDB" id="422637at2759"/>
<dbReference type="PROSITE" id="PS00211">
    <property type="entry name" value="ABC_TRANSPORTER_1"/>
    <property type="match status" value="1"/>
</dbReference>
<dbReference type="InterPro" id="IPR001991">
    <property type="entry name" value="Na-dicarboxylate_symporter"/>
</dbReference>
<dbReference type="PANTHER" id="PTHR11384">
    <property type="entry name" value="ATP-BINDING CASSETTE, SUB-FAMILY D MEMBER"/>
    <property type="match status" value="1"/>
</dbReference>
<dbReference type="CDD" id="cd03223">
    <property type="entry name" value="ABCD_peroxisomal_ALDP"/>
    <property type="match status" value="1"/>
</dbReference>
<comment type="similarity">
    <text evidence="2">Belongs to the ABC transporter superfamily. ABCD family. Peroxisomal fatty acyl CoA transporter (TC 3.A.1.203) subfamily.</text>
</comment>
<keyword evidence="7" id="KW-0769">Symport</keyword>
<evidence type="ECO:0000256" key="8">
    <source>
        <dbReference type="ARBA" id="ARBA00022989"/>
    </source>
</evidence>
<dbReference type="SUPFAM" id="SSF118215">
    <property type="entry name" value="Proton glutamate symport protein"/>
    <property type="match status" value="1"/>
</dbReference>
<dbReference type="GO" id="GO:0007031">
    <property type="term" value="P:peroxisome organization"/>
    <property type="evidence" value="ECO:0007669"/>
    <property type="project" value="TreeGrafter"/>
</dbReference>
<organism evidence="13 14">
    <name type="scientific">Diploscapter pachys</name>
    <dbReference type="NCBI Taxonomy" id="2018661"/>
    <lineage>
        <taxon>Eukaryota</taxon>
        <taxon>Metazoa</taxon>
        <taxon>Ecdysozoa</taxon>
        <taxon>Nematoda</taxon>
        <taxon>Chromadorea</taxon>
        <taxon>Rhabditida</taxon>
        <taxon>Rhabditina</taxon>
        <taxon>Rhabditomorpha</taxon>
        <taxon>Rhabditoidea</taxon>
        <taxon>Rhabditidae</taxon>
        <taxon>Diploscapter</taxon>
    </lineage>
</organism>
<feature type="compositionally biased region" description="Basic and acidic residues" evidence="10">
    <location>
        <begin position="463"/>
        <end position="473"/>
    </location>
</feature>
<comment type="caution">
    <text evidence="13">The sequence shown here is derived from an EMBL/GenBank/DDBJ whole genome shotgun (WGS) entry which is preliminary data.</text>
</comment>
<feature type="transmembrane region" description="Helical" evidence="11">
    <location>
        <begin position="361"/>
        <end position="384"/>
    </location>
</feature>
<dbReference type="EMBL" id="LIAE01010526">
    <property type="protein sequence ID" value="PAV59459.1"/>
    <property type="molecule type" value="Genomic_DNA"/>
</dbReference>
<evidence type="ECO:0000313" key="13">
    <source>
        <dbReference type="EMBL" id="PAV59459.1"/>
    </source>
</evidence>
<gene>
    <name evidence="13" type="ORF">WR25_13562</name>
</gene>
<dbReference type="GO" id="GO:0015293">
    <property type="term" value="F:symporter activity"/>
    <property type="evidence" value="ECO:0007669"/>
    <property type="project" value="UniProtKB-KW"/>
</dbReference>
<dbReference type="GO" id="GO:0005778">
    <property type="term" value="C:peroxisomal membrane"/>
    <property type="evidence" value="ECO:0007669"/>
    <property type="project" value="UniProtKB-SubCell"/>
</dbReference>
<dbReference type="InterPro" id="IPR050835">
    <property type="entry name" value="ABC_transporter_sub-D"/>
</dbReference>